<dbReference type="PIRSF" id="PIRSF006337">
    <property type="entry name" value="Trehalose_TreZ"/>
    <property type="match status" value="1"/>
</dbReference>
<dbReference type="PANTHER" id="PTHR43651:SF11">
    <property type="entry name" value="MALTO-OLIGOSYLTREHALOSE TREHALOHYDROLASE"/>
    <property type="match status" value="1"/>
</dbReference>
<evidence type="ECO:0000256" key="2">
    <source>
        <dbReference type="ARBA" id="ARBA00005199"/>
    </source>
</evidence>
<dbReference type="InterPro" id="IPR012768">
    <property type="entry name" value="Trehalose_TreZ"/>
</dbReference>
<dbReference type="Pfam" id="PF00128">
    <property type="entry name" value="Alpha-amylase"/>
    <property type="match status" value="1"/>
</dbReference>
<dbReference type="Pfam" id="PF02922">
    <property type="entry name" value="CBM_48"/>
    <property type="match status" value="1"/>
</dbReference>
<proteinExistence type="inferred from homology"/>
<keyword evidence="20" id="KW-1185">Reference proteome</keyword>
<organism evidence="19 20">
    <name type="scientific">Anaerohalosphaera lusitana</name>
    <dbReference type="NCBI Taxonomy" id="1936003"/>
    <lineage>
        <taxon>Bacteria</taxon>
        <taxon>Pseudomonadati</taxon>
        <taxon>Planctomycetota</taxon>
        <taxon>Phycisphaerae</taxon>
        <taxon>Sedimentisphaerales</taxon>
        <taxon>Anaerohalosphaeraceae</taxon>
        <taxon>Anaerohalosphaera</taxon>
    </lineage>
</organism>
<dbReference type="InterPro" id="IPR013783">
    <property type="entry name" value="Ig-like_fold"/>
</dbReference>
<dbReference type="KEGG" id="alus:STSP2_01620"/>
<evidence type="ECO:0000256" key="15">
    <source>
        <dbReference type="PIRSR" id="PIRSR006337-1"/>
    </source>
</evidence>
<dbReference type="EC" id="3.2.1.141" evidence="4 13"/>
<dbReference type="SMART" id="SM00642">
    <property type="entry name" value="Aamy"/>
    <property type="match status" value="1"/>
</dbReference>
<evidence type="ECO:0000256" key="7">
    <source>
        <dbReference type="ARBA" id="ARBA00022801"/>
    </source>
</evidence>
<dbReference type="CDD" id="cd02853">
    <property type="entry name" value="E_set_MTHase_like_N"/>
    <property type="match status" value="1"/>
</dbReference>
<feature type="binding site" evidence="16">
    <location>
        <begin position="321"/>
        <end position="325"/>
    </location>
    <ligand>
        <name>substrate</name>
    </ligand>
</feature>
<evidence type="ECO:0000313" key="19">
    <source>
        <dbReference type="EMBL" id="AQT68456.1"/>
    </source>
</evidence>
<protein>
    <recommendedName>
        <fullName evidence="5 13">Malto-oligosyltrehalose trehalohydrolase</fullName>
        <shortName evidence="14">MTHase</shortName>
        <ecNumber evidence="4 13">3.2.1.141</ecNumber>
    </recommendedName>
    <alternativeName>
        <fullName evidence="11 14">4-alpha-D-((1-&gt;4)-alpha-D-glucano)trehalose trehalohydrolase</fullName>
    </alternativeName>
    <alternativeName>
        <fullName evidence="10 14">Maltooligosyl trehalose trehalohydrolase</fullName>
    </alternativeName>
</protein>
<dbReference type="Gene3D" id="1.10.10.760">
    <property type="entry name" value="E-set domains of sugar-utilizing enzymes"/>
    <property type="match status" value="1"/>
</dbReference>
<feature type="binding site" evidence="16">
    <location>
        <begin position="389"/>
        <end position="394"/>
    </location>
    <ligand>
        <name>substrate</name>
    </ligand>
</feature>
<dbReference type="AlphaFoldDB" id="A0A1U9NLU2"/>
<dbReference type="InterPro" id="IPR017853">
    <property type="entry name" value="GH"/>
</dbReference>
<feature type="active site" description="Proton donor" evidence="15">
    <location>
        <position position="296"/>
    </location>
</feature>
<comment type="similarity">
    <text evidence="3 14">Belongs to the glycosyl hydrolase 13 family.</text>
</comment>
<reference evidence="20" key="1">
    <citation type="submission" date="2017-02" db="EMBL/GenBank/DDBJ databases">
        <title>Comparative genomics and description of representatives of a novel lineage of planctomycetes thriving in anoxic sediments.</title>
        <authorList>
            <person name="Spring S."/>
            <person name="Bunk B."/>
            <person name="Sproer C."/>
        </authorList>
    </citation>
    <scope>NUCLEOTIDE SEQUENCE [LARGE SCALE GENOMIC DNA]</scope>
    <source>
        <strain evidence="20">ST-NAGAB-D1</strain>
    </source>
</reference>
<name>A0A1U9NLU2_9BACT</name>
<dbReference type="PANTHER" id="PTHR43651">
    <property type="entry name" value="1,4-ALPHA-GLUCAN-BRANCHING ENZYME"/>
    <property type="match status" value="1"/>
</dbReference>
<keyword evidence="8" id="KW-0119">Carbohydrate metabolism</keyword>
<evidence type="ECO:0000259" key="18">
    <source>
        <dbReference type="SMART" id="SM00642"/>
    </source>
</evidence>
<feature type="binding site" evidence="16">
    <location>
        <begin position="257"/>
        <end position="262"/>
    </location>
    <ligand>
        <name>substrate</name>
    </ligand>
</feature>
<comment type="pathway">
    <text evidence="2 14">Glycan biosynthesis; trehalose biosynthesis.</text>
</comment>
<dbReference type="RefSeq" id="WP_146661469.1">
    <property type="nucleotide sequence ID" value="NZ_CP019791.1"/>
</dbReference>
<evidence type="ECO:0000256" key="17">
    <source>
        <dbReference type="PIRSR" id="PIRSR006337-3"/>
    </source>
</evidence>
<evidence type="ECO:0000256" key="8">
    <source>
        <dbReference type="ARBA" id="ARBA00023277"/>
    </source>
</evidence>
<evidence type="ECO:0000256" key="3">
    <source>
        <dbReference type="ARBA" id="ARBA00008061"/>
    </source>
</evidence>
<keyword evidence="6" id="KW-0963">Cytoplasm</keyword>
<evidence type="ECO:0000256" key="12">
    <source>
        <dbReference type="ARBA" id="ARBA00034013"/>
    </source>
</evidence>
<sequence length="607" mass="70034">MIPGADLRSDGSCLFTVWAPFAKQMQVRLLGDDERVLDMYRIEKGYWQIEANDVKAGTRYLYRIDGEEERPDPASNFQPDGVHEASAVVDHAAFHWSDQNWRNYDLADYIVYELHTGCFTPEGTFEAIIEKMRYLRDLGITAIELMPVAQFPGERNWGYDGVFPYAVQNSYGGPDKLKRLVDAAHDHGLAVVLDVVYNHLGPEGNYLRDFGPYFTDRHVTPWGDAVNLDQAYSDEVRDYFIENALYWLHFYHMDALRLDALHAIFDMSATHFVEELTKRVDRYAESADRRVHLIGESALNNARLLRPRSEGGYGLDAQWSDDFHHSVHALMTEEEFGYYQDYGRVEDLAKAFDEGYVYTGQYSKFRKRKFGNHSGDRPAEQFVVCTQNHDQVGNRVHGERLIDLTDFESAKLAAGVLMLSPFVPMLFMGQEYGEESPFQYFVSHSDEKLVEAVRKGRKEEFSTFKQAQGVPDPQAVETFERSKLNWEKPEQGEHKTMLSLYKKFAEIRRTIPAWVDRSTQNVTSMKDKQILIWHREGDACEGRYLCVMNFSKHEQKVRLFEDGERWRKIVCSGENAWGGPGSELGEICEGRGELTLPERCFAFFEMI</sequence>
<dbReference type="InterPro" id="IPR006047">
    <property type="entry name" value="GH13_cat_dom"/>
</dbReference>
<evidence type="ECO:0000256" key="13">
    <source>
        <dbReference type="NCBIfam" id="TIGR02402"/>
    </source>
</evidence>
<dbReference type="Gene3D" id="2.60.40.10">
    <property type="entry name" value="Immunoglobulins"/>
    <property type="match status" value="1"/>
</dbReference>
<evidence type="ECO:0000256" key="9">
    <source>
        <dbReference type="ARBA" id="ARBA00023295"/>
    </source>
</evidence>
<evidence type="ECO:0000256" key="10">
    <source>
        <dbReference type="ARBA" id="ARBA00032057"/>
    </source>
</evidence>
<dbReference type="GO" id="GO:0005737">
    <property type="term" value="C:cytoplasm"/>
    <property type="evidence" value="ECO:0007669"/>
    <property type="project" value="UniProtKB-SubCell"/>
</dbReference>
<dbReference type="InterPro" id="IPR044901">
    <property type="entry name" value="Trehalose_TreZ_E-set_sf"/>
</dbReference>
<dbReference type="OrthoDB" id="226102at2"/>
<dbReference type="InterPro" id="IPR014756">
    <property type="entry name" value="Ig_E-set"/>
</dbReference>
<evidence type="ECO:0000256" key="16">
    <source>
        <dbReference type="PIRSR" id="PIRSR006337-2"/>
    </source>
</evidence>
<feature type="domain" description="Glycosyl hydrolase family 13 catalytic" evidence="18">
    <location>
        <begin position="113"/>
        <end position="457"/>
    </location>
</feature>
<evidence type="ECO:0000256" key="11">
    <source>
        <dbReference type="ARBA" id="ARBA00033284"/>
    </source>
</evidence>
<accession>A0A1U9NLU2</accession>
<dbReference type="SUPFAM" id="SSF81296">
    <property type="entry name" value="E set domains"/>
    <property type="match status" value="1"/>
</dbReference>
<dbReference type="STRING" id="1936003.STSP2_01620"/>
<dbReference type="GO" id="GO:0033942">
    <property type="term" value="F:4-alpha-D-(1-&gt;4)-alpha-D-glucanotrehalose trehalohydrolase activity"/>
    <property type="evidence" value="ECO:0007669"/>
    <property type="project" value="UniProtKB-EC"/>
</dbReference>
<gene>
    <name evidence="19" type="primary">treZ</name>
    <name evidence="19" type="ORF">STSP2_01620</name>
</gene>
<evidence type="ECO:0000256" key="5">
    <source>
        <dbReference type="ARBA" id="ARBA00015938"/>
    </source>
</evidence>
<evidence type="ECO:0000256" key="14">
    <source>
        <dbReference type="PIRNR" id="PIRNR006337"/>
    </source>
</evidence>
<comment type="catalytic activity">
    <reaction evidence="12 14">
        <text>hydrolysis of (1-&gt;4)-alpha-D-glucosidic linkage in 4-alpha-D-[(1-&gt;4)-alpha-D-glucanosyl]n trehalose to yield trehalose and (1-&gt;4)-alpha-D-glucan.</text>
        <dbReference type="EC" id="3.2.1.141"/>
    </reaction>
</comment>
<comment type="subcellular location">
    <subcellularLocation>
        <location evidence="1 15">Cytoplasm</location>
    </subcellularLocation>
</comment>
<evidence type="ECO:0000313" key="20">
    <source>
        <dbReference type="Proteomes" id="UP000189674"/>
    </source>
</evidence>
<feature type="site" description="Transition state stabilizer" evidence="17">
    <location>
        <position position="390"/>
    </location>
</feature>
<dbReference type="SUPFAM" id="SSF51445">
    <property type="entry name" value="(Trans)glycosidases"/>
    <property type="match status" value="1"/>
</dbReference>
<keyword evidence="9 14" id="KW-0326">Glycosidase</keyword>
<evidence type="ECO:0000256" key="1">
    <source>
        <dbReference type="ARBA" id="ARBA00004496"/>
    </source>
</evidence>
<dbReference type="InterPro" id="IPR004193">
    <property type="entry name" value="Glyco_hydro_13_N"/>
</dbReference>
<dbReference type="UniPathway" id="UPA00299"/>
<dbReference type="EMBL" id="CP019791">
    <property type="protein sequence ID" value="AQT68456.1"/>
    <property type="molecule type" value="Genomic_DNA"/>
</dbReference>
<dbReference type="GO" id="GO:0005992">
    <property type="term" value="P:trehalose biosynthetic process"/>
    <property type="evidence" value="ECO:0007669"/>
    <property type="project" value="UniProtKB-UniRule"/>
</dbReference>
<dbReference type="Gene3D" id="3.20.20.80">
    <property type="entry name" value="Glycosidases"/>
    <property type="match status" value="1"/>
</dbReference>
<evidence type="ECO:0000256" key="6">
    <source>
        <dbReference type="ARBA" id="ARBA00022490"/>
    </source>
</evidence>
<evidence type="ECO:0000256" key="4">
    <source>
        <dbReference type="ARBA" id="ARBA00012268"/>
    </source>
</evidence>
<dbReference type="Proteomes" id="UP000189674">
    <property type="component" value="Chromosome"/>
</dbReference>
<dbReference type="CDD" id="cd11325">
    <property type="entry name" value="AmyAc_GTHase"/>
    <property type="match status" value="1"/>
</dbReference>
<dbReference type="NCBIfam" id="TIGR02402">
    <property type="entry name" value="trehalose_TreZ"/>
    <property type="match status" value="1"/>
</dbReference>
<feature type="active site" description="Nucleophile" evidence="15">
    <location>
        <position position="259"/>
    </location>
</feature>
<keyword evidence="7 14" id="KW-0378">Hydrolase</keyword>